<dbReference type="InterPro" id="IPR018499">
    <property type="entry name" value="Tetraspanin/Peripherin"/>
</dbReference>
<evidence type="ECO:0000313" key="7">
    <source>
        <dbReference type="Proteomes" id="UP000887566"/>
    </source>
</evidence>
<evidence type="ECO:0000256" key="3">
    <source>
        <dbReference type="ARBA" id="ARBA00022692"/>
    </source>
</evidence>
<dbReference type="InterPro" id="IPR000301">
    <property type="entry name" value="Tetraspanin_animals"/>
</dbReference>
<name>A0A914XM88_9BILA</name>
<dbReference type="InterPro" id="IPR008952">
    <property type="entry name" value="Tetraspanin_EC2_sf"/>
</dbReference>
<keyword evidence="7" id="KW-1185">Reference proteome</keyword>
<dbReference type="Proteomes" id="UP000887566">
    <property type="component" value="Unplaced"/>
</dbReference>
<dbReference type="WBParaSite" id="PSAMB.scaffold94size81209.g1948.t1">
    <property type="protein sequence ID" value="PSAMB.scaffold94size81209.g1948.t1"/>
    <property type="gene ID" value="PSAMB.scaffold94size81209.g1948"/>
</dbReference>
<feature type="transmembrane region" description="Helical" evidence="6">
    <location>
        <begin position="12"/>
        <end position="34"/>
    </location>
</feature>
<feature type="transmembrane region" description="Helical" evidence="6">
    <location>
        <begin position="46"/>
        <end position="75"/>
    </location>
</feature>
<evidence type="ECO:0000256" key="2">
    <source>
        <dbReference type="ARBA" id="ARBA00006840"/>
    </source>
</evidence>
<dbReference type="PROSITE" id="PS00421">
    <property type="entry name" value="TM4_1"/>
    <property type="match status" value="1"/>
</dbReference>
<protein>
    <recommendedName>
        <fullName evidence="6">Tetraspanin</fullName>
    </recommendedName>
</protein>
<proteinExistence type="inferred from homology"/>
<keyword evidence="5 6" id="KW-0472">Membrane</keyword>
<reference evidence="8" key="1">
    <citation type="submission" date="2022-11" db="UniProtKB">
        <authorList>
            <consortium name="WormBaseParasite"/>
        </authorList>
    </citation>
    <scope>IDENTIFICATION</scope>
</reference>
<evidence type="ECO:0000256" key="5">
    <source>
        <dbReference type="ARBA" id="ARBA00023136"/>
    </source>
</evidence>
<keyword evidence="3 6" id="KW-0812">Transmembrane</keyword>
<dbReference type="PANTHER" id="PTHR19282:SF478">
    <property type="entry name" value="TETRASPANIN"/>
    <property type="match status" value="1"/>
</dbReference>
<dbReference type="Gene3D" id="1.10.1450.10">
    <property type="entry name" value="Tetraspanin"/>
    <property type="match status" value="1"/>
</dbReference>
<dbReference type="GO" id="GO:0005886">
    <property type="term" value="C:plasma membrane"/>
    <property type="evidence" value="ECO:0007669"/>
    <property type="project" value="TreeGrafter"/>
</dbReference>
<dbReference type="AlphaFoldDB" id="A0A914XM88"/>
<evidence type="ECO:0000313" key="8">
    <source>
        <dbReference type="WBParaSite" id="PSAMB.scaffold94size81209.g1948.t1"/>
    </source>
</evidence>
<evidence type="ECO:0000256" key="1">
    <source>
        <dbReference type="ARBA" id="ARBA00004141"/>
    </source>
</evidence>
<organism evidence="7 8">
    <name type="scientific">Plectus sambesii</name>
    <dbReference type="NCBI Taxonomy" id="2011161"/>
    <lineage>
        <taxon>Eukaryota</taxon>
        <taxon>Metazoa</taxon>
        <taxon>Ecdysozoa</taxon>
        <taxon>Nematoda</taxon>
        <taxon>Chromadorea</taxon>
        <taxon>Plectida</taxon>
        <taxon>Plectina</taxon>
        <taxon>Plectoidea</taxon>
        <taxon>Plectidae</taxon>
        <taxon>Plectus</taxon>
    </lineage>
</organism>
<sequence length="267" mass="30296">MGYACTRCGFFCFNVIFWILGWGSLGVGIWLYVAKNAYISLTPANFGAMSAAGLCIAAGATVIVIGFVGCCGAWVESKCLLITYFFFVLLMFFVGLLTGVMGMMYRDQVSQTVRQELLAHINSPYVSETTTDPYGIKITWDKMQQEFQCCGVDSYKDWFKSQRWPKNNFVPDSCCDLSHFPDGFSKDCGKLEDNASHWYQQGCYRAFSDWLLEHMHIVGVIGLLFAFVEIFGLITSMLLYCGLREREESYRRGSACSYRYHKQTSLM</sequence>
<dbReference type="Pfam" id="PF00335">
    <property type="entry name" value="Tetraspanin"/>
    <property type="match status" value="1"/>
</dbReference>
<keyword evidence="4 6" id="KW-1133">Transmembrane helix</keyword>
<feature type="transmembrane region" description="Helical" evidence="6">
    <location>
        <begin position="82"/>
        <end position="105"/>
    </location>
</feature>
<comment type="similarity">
    <text evidence="2 6">Belongs to the tetraspanin (TM4SF) family.</text>
</comment>
<dbReference type="SUPFAM" id="SSF48652">
    <property type="entry name" value="Tetraspanin"/>
    <property type="match status" value="1"/>
</dbReference>
<dbReference type="PIRSF" id="PIRSF002419">
    <property type="entry name" value="Tetraspanin"/>
    <property type="match status" value="1"/>
</dbReference>
<accession>A0A914XM88</accession>
<feature type="transmembrane region" description="Helical" evidence="6">
    <location>
        <begin position="217"/>
        <end position="243"/>
    </location>
</feature>
<dbReference type="PANTHER" id="PTHR19282">
    <property type="entry name" value="TETRASPANIN"/>
    <property type="match status" value="1"/>
</dbReference>
<evidence type="ECO:0000256" key="4">
    <source>
        <dbReference type="ARBA" id="ARBA00022989"/>
    </source>
</evidence>
<evidence type="ECO:0000256" key="6">
    <source>
        <dbReference type="RuleBase" id="RU361218"/>
    </source>
</evidence>
<comment type="subcellular location">
    <subcellularLocation>
        <location evidence="1 6">Membrane</location>
        <topology evidence="1 6">Multi-pass membrane protein</topology>
    </subcellularLocation>
</comment>
<dbReference type="InterPro" id="IPR018503">
    <property type="entry name" value="Tetraspanin_CS"/>
</dbReference>
<dbReference type="PRINTS" id="PR00259">
    <property type="entry name" value="TMFOUR"/>
</dbReference>